<keyword evidence="8" id="KW-1185">Reference proteome</keyword>
<evidence type="ECO:0000256" key="1">
    <source>
        <dbReference type="ARBA" id="ARBA00004141"/>
    </source>
</evidence>
<dbReference type="InterPro" id="IPR036259">
    <property type="entry name" value="MFS_trans_sf"/>
</dbReference>
<name>A0ABP0EK43_9ASCO</name>
<keyword evidence="3 6" id="KW-0812">Transmembrane</keyword>
<reference evidence="7 8" key="1">
    <citation type="submission" date="2024-01" db="EMBL/GenBank/DDBJ databases">
        <authorList>
            <consortium name="Genoscope - CEA"/>
            <person name="William W."/>
        </authorList>
    </citation>
    <scope>NUCLEOTIDE SEQUENCE [LARGE SCALE GENOMIC DNA]</scope>
    <source>
        <strain evidence="7 8">29B2s-10</strain>
    </source>
</reference>
<sequence length="560" mass="63962">MGVTDYFRRASANSSDISSVIEINGFPEEKNGHKVEISKELESLSSNEKLDHIFQDPVVAEYYRQLYENTDYECKDYFDPEFTWTKDEERKTVWKNDWYVTFWAFVMFTSLDIDRGNISQAVSDNMLGDLKLTTNDFNLGNTINLVCFLSAELPSQLISKWIGPDIWIPSQMILWSIVSMSQASIKTKAGFYITRGLVGGLQGGFIPDVCLWMSYFYTSKELPSRLSLFYIANPLSQVWSSLLAFALLKIKTAGISEGWRWLFLLEGTVTLIIGIFSFFKMPASVVQTKSWFRKKGWYTEREEKLIVNKVLRDDPQKGDMHNRQPVGPIELARSILDYDLWPIYFIRILGDIGTSPIATYMTLTLRKLGFSTFKTNALTIPYNILSIFTMLSTGYLSEIINQRALILATTPIWVLAGLFPLRYWPGSQKDVWGTYAILTVLLGHAPIWPITISWCSANSNSVRSRAVSAAIVNMFSQSAAICAANIYRKDDAPLYHRGNVQLIGIAFGAIAACVLSKVYYILRNKYKDKKWKSMTTEQQEEYIRSTSDIGNKRLDFRFVH</sequence>
<dbReference type="PANTHER" id="PTHR43791:SF65">
    <property type="entry name" value="MAJOR FACILITATOR SUPERFAMILY (MFS) PROFILE DOMAIN-CONTAINING PROTEIN-RELATED"/>
    <property type="match status" value="1"/>
</dbReference>
<keyword evidence="4 6" id="KW-1133">Transmembrane helix</keyword>
<evidence type="ECO:0000256" key="3">
    <source>
        <dbReference type="ARBA" id="ARBA00022692"/>
    </source>
</evidence>
<proteinExistence type="predicted"/>
<dbReference type="Gene3D" id="1.20.1250.20">
    <property type="entry name" value="MFS general substrate transporter like domains"/>
    <property type="match status" value="2"/>
</dbReference>
<dbReference type="Pfam" id="PF07690">
    <property type="entry name" value="MFS_1"/>
    <property type="match status" value="1"/>
</dbReference>
<evidence type="ECO:0000256" key="2">
    <source>
        <dbReference type="ARBA" id="ARBA00022448"/>
    </source>
</evidence>
<feature type="transmembrane region" description="Helical" evidence="6">
    <location>
        <begin position="499"/>
        <end position="522"/>
    </location>
</feature>
<accession>A0ABP0EK43</accession>
<feature type="transmembrane region" description="Helical" evidence="6">
    <location>
        <begin position="467"/>
        <end position="487"/>
    </location>
</feature>
<feature type="transmembrane region" description="Helical" evidence="6">
    <location>
        <begin position="435"/>
        <end position="455"/>
    </location>
</feature>
<feature type="transmembrane region" description="Helical" evidence="6">
    <location>
        <begin position="380"/>
        <end position="397"/>
    </location>
</feature>
<dbReference type="InterPro" id="IPR011701">
    <property type="entry name" value="MFS"/>
</dbReference>
<evidence type="ECO:0000313" key="8">
    <source>
        <dbReference type="Proteomes" id="UP001497600"/>
    </source>
</evidence>
<feature type="transmembrane region" description="Helical" evidence="6">
    <location>
        <begin position="229"/>
        <end position="248"/>
    </location>
</feature>
<gene>
    <name evidence="7" type="primary">THI73</name>
    <name evidence="7" type="ORF">CAAN4_G00804</name>
</gene>
<keyword evidence="5 6" id="KW-0472">Membrane</keyword>
<keyword evidence="2" id="KW-0813">Transport</keyword>
<evidence type="ECO:0000256" key="4">
    <source>
        <dbReference type="ARBA" id="ARBA00022989"/>
    </source>
</evidence>
<comment type="subcellular location">
    <subcellularLocation>
        <location evidence="1">Membrane</location>
        <topology evidence="1">Multi-pass membrane protein</topology>
    </subcellularLocation>
</comment>
<protein>
    <submittedName>
        <fullName evidence="7">Thiamine pathway transporter Thi73p</fullName>
    </submittedName>
</protein>
<evidence type="ECO:0000256" key="6">
    <source>
        <dbReference type="SAM" id="Phobius"/>
    </source>
</evidence>
<organism evidence="7 8">
    <name type="scientific">[Candida] anglica</name>
    <dbReference type="NCBI Taxonomy" id="148631"/>
    <lineage>
        <taxon>Eukaryota</taxon>
        <taxon>Fungi</taxon>
        <taxon>Dikarya</taxon>
        <taxon>Ascomycota</taxon>
        <taxon>Saccharomycotina</taxon>
        <taxon>Pichiomycetes</taxon>
        <taxon>Debaryomycetaceae</taxon>
        <taxon>Kurtzmaniella</taxon>
    </lineage>
</organism>
<dbReference type="SUPFAM" id="SSF103473">
    <property type="entry name" value="MFS general substrate transporter"/>
    <property type="match status" value="1"/>
</dbReference>
<dbReference type="Proteomes" id="UP001497600">
    <property type="component" value="Chromosome G"/>
</dbReference>
<evidence type="ECO:0000256" key="5">
    <source>
        <dbReference type="ARBA" id="ARBA00023136"/>
    </source>
</evidence>
<dbReference type="EMBL" id="OZ004259">
    <property type="protein sequence ID" value="CAK7915769.1"/>
    <property type="molecule type" value="Genomic_DNA"/>
</dbReference>
<feature type="transmembrane region" description="Helical" evidence="6">
    <location>
        <begin position="260"/>
        <end position="279"/>
    </location>
</feature>
<evidence type="ECO:0000313" key="7">
    <source>
        <dbReference type="EMBL" id="CAK7915769.1"/>
    </source>
</evidence>
<feature type="transmembrane region" description="Helical" evidence="6">
    <location>
        <begin position="404"/>
        <end position="423"/>
    </location>
</feature>
<dbReference type="PANTHER" id="PTHR43791">
    <property type="entry name" value="PERMEASE-RELATED"/>
    <property type="match status" value="1"/>
</dbReference>